<dbReference type="EMBL" id="PZZP01000004">
    <property type="protein sequence ID" value="PTM53239.1"/>
    <property type="molecule type" value="Genomic_DNA"/>
</dbReference>
<reference evidence="1 2" key="1">
    <citation type="submission" date="2018-04" db="EMBL/GenBank/DDBJ databases">
        <title>Genomic Encyclopedia of Archaeal and Bacterial Type Strains, Phase II (KMG-II): from individual species to whole genera.</title>
        <authorList>
            <person name="Goeker M."/>
        </authorList>
    </citation>
    <scope>NUCLEOTIDE SEQUENCE [LARGE SCALE GENOMIC DNA]</scope>
    <source>
        <strain evidence="1 2">DSM 45169</strain>
    </source>
</reference>
<dbReference type="InterPro" id="IPR021239">
    <property type="entry name" value="DUF2625"/>
</dbReference>
<proteinExistence type="predicted"/>
<dbReference type="Pfam" id="PF10946">
    <property type="entry name" value="DUF2625"/>
    <property type="match status" value="1"/>
</dbReference>
<accession>A0A2T4Z0M6</accession>
<dbReference type="OrthoDB" id="1550811at2"/>
<dbReference type="AlphaFoldDB" id="A0A2T4Z0M6"/>
<keyword evidence="2" id="KW-1185">Reference proteome</keyword>
<comment type="caution">
    <text evidence="1">The sequence shown here is derived from an EMBL/GenBank/DDBJ whole genome shotgun (WGS) entry which is preliminary data.</text>
</comment>
<name>A0A2T4Z0M6_9BACL</name>
<dbReference type="RefSeq" id="WP_107728530.1">
    <property type="nucleotide sequence ID" value="NZ_PZZP01000004.1"/>
</dbReference>
<protein>
    <submittedName>
        <fullName evidence="1">Uncharacterized protein DUF2625</fullName>
    </submittedName>
</protein>
<dbReference type="Proteomes" id="UP000241639">
    <property type="component" value="Unassembled WGS sequence"/>
</dbReference>
<organism evidence="1 2">
    <name type="scientific">Desmospora activa DSM 45169</name>
    <dbReference type="NCBI Taxonomy" id="1121389"/>
    <lineage>
        <taxon>Bacteria</taxon>
        <taxon>Bacillati</taxon>
        <taxon>Bacillota</taxon>
        <taxon>Bacilli</taxon>
        <taxon>Bacillales</taxon>
        <taxon>Thermoactinomycetaceae</taxon>
        <taxon>Desmospora</taxon>
    </lineage>
</organism>
<sequence>MKPLSELIVDSSDTKQLLQQWKEESERTVQFLPENTDANKPVLHYLQVTTHSILGHIAYHTGGIIIDHGWLRILGSGHDRMQRDVQTWNVIDPEQKQNRWPGLLLVADDVLGGFFALNGGGVSGTVGKIVYLAPDTLEWEALDLTYPQFIDWAMTGDIKKFYQPFYWTGWEQDVQSLHGDQGYSFYPFLWTREGKNIESVSRKAVPIAELWKLQLHWRKEFNIK</sequence>
<evidence type="ECO:0000313" key="1">
    <source>
        <dbReference type="EMBL" id="PTM53239.1"/>
    </source>
</evidence>
<gene>
    <name evidence="1" type="ORF">C8J48_3550</name>
</gene>
<evidence type="ECO:0000313" key="2">
    <source>
        <dbReference type="Proteomes" id="UP000241639"/>
    </source>
</evidence>